<evidence type="ECO:0000256" key="5">
    <source>
        <dbReference type="ARBA" id="ARBA00022801"/>
    </source>
</evidence>
<comment type="function">
    <text evidence="7">Single strand-specific metallo-endoribonuclease involved in late-stage 70S ribosome quality control and in maturation of the 3' terminus of the 16S rRNA.</text>
</comment>
<evidence type="ECO:0000256" key="3">
    <source>
        <dbReference type="ARBA" id="ARBA00022723"/>
    </source>
</evidence>
<evidence type="ECO:0000256" key="4">
    <source>
        <dbReference type="ARBA" id="ARBA00022759"/>
    </source>
</evidence>
<keyword evidence="7" id="KW-0698">rRNA processing</keyword>
<dbReference type="GO" id="GO:0006364">
    <property type="term" value="P:rRNA processing"/>
    <property type="evidence" value="ECO:0007669"/>
    <property type="project" value="UniProtKB-UniRule"/>
</dbReference>
<feature type="binding site" evidence="7">
    <location>
        <position position="119"/>
    </location>
    <ligand>
        <name>Zn(2+)</name>
        <dbReference type="ChEBI" id="CHEBI:29105"/>
        <note>catalytic</note>
    </ligand>
</feature>
<dbReference type="InterPro" id="IPR023091">
    <property type="entry name" value="MetalPrtase_cat_dom_sf_prd"/>
</dbReference>
<keyword evidence="6 7" id="KW-0862">Zinc</keyword>
<dbReference type="NCBIfam" id="TIGR00043">
    <property type="entry name" value="rRNA maturation RNase YbeY"/>
    <property type="match status" value="1"/>
</dbReference>
<dbReference type="EMBL" id="MGJA01000004">
    <property type="protein sequence ID" value="OGM98014.1"/>
    <property type="molecule type" value="Genomic_DNA"/>
</dbReference>
<comment type="cofactor">
    <cofactor evidence="7">
        <name>Zn(2+)</name>
        <dbReference type="ChEBI" id="CHEBI:29105"/>
    </cofactor>
    <text evidence="7">Binds 1 zinc ion.</text>
</comment>
<comment type="subcellular location">
    <subcellularLocation>
        <location evidence="7">Cytoplasm</location>
    </subcellularLocation>
</comment>
<feature type="binding site" evidence="7">
    <location>
        <position position="123"/>
    </location>
    <ligand>
        <name>Zn(2+)</name>
        <dbReference type="ChEBI" id="CHEBI:29105"/>
        <note>catalytic</note>
    </ligand>
</feature>
<evidence type="ECO:0000256" key="1">
    <source>
        <dbReference type="ARBA" id="ARBA00010875"/>
    </source>
</evidence>
<dbReference type="GO" id="GO:0005737">
    <property type="term" value="C:cytoplasm"/>
    <property type="evidence" value="ECO:0007669"/>
    <property type="project" value="UniProtKB-SubCell"/>
</dbReference>
<keyword evidence="2 7" id="KW-0540">Nuclease</keyword>
<evidence type="ECO:0000313" key="9">
    <source>
        <dbReference type="Proteomes" id="UP000178520"/>
    </source>
</evidence>
<dbReference type="PROSITE" id="PS01306">
    <property type="entry name" value="UPF0054"/>
    <property type="match status" value="1"/>
</dbReference>
<name>A0A1F8EAV2_9BACT</name>
<evidence type="ECO:0000256" key="7">
    <source>
        <dbReference type="HAMAP-Rule" id="MF_00009"/>
    </source>
</evidence>
<dbReference type="GO" id="GO:0004521">
    <property type="term" value="F:RNA endonuclease activity"/>
    <property type="evidence" value="ECO:0007669"/>
    <property type="project" value="UniProtKB-UniRule"/>
</dbReference>
<dbReference type="SUPFAM" id="SSF55486">
    <property type="entry name" value="Metalloproteases ('zincins'), catalytic domain"/>
    <property type="match status" value="1"/>
</dbReference>
<dbReference type="HAMAP" id="MF_00009">
    <property type="entry name" value="Endoribonucl_YbeY"/>
    <property type="match status" value="1"/>
</dbReference>
<proteinExistence type="inferred from homology"/>
<dbReference type="PANTHER" id="PTHR46986">
    <property type="entry name" value="ENDORIBONUCLEASE YBEY, CHLOROPLASTIC"/>
    <property type="match status" value="1"/>
</dbReference>
<evidence type="ECO:0000313" key="8">
    <source>
        <dbReference type="EMBL" id="OGM98014.1"/>
    </source>
</evidence>
<dbReference type="Pfam" id="PF02130">
    <property type="entry name" value="YbeY"/>
    <property type="match status" value="1"/>
</dbReference>
<sequence length="156" mass="17753">MLDLVFENQTGDVPPADGWSEEFFRSVIEQAGNQLGLANKKIELGLYLVLPERSQELNKQYRQKDKPTDVLSFPLNEHGLEEYGILPLGDIFICLEVAQQQANEMNIPPNQELARLAVHGLLHLLGYDHELSSVEEKKMIDLQEKILEAIFKNLNI</sequence>
<dbReference type="AlphaFoldDB" id="A0A1F8EAV2"/>
<dbReference type="EC" id="3.1.-.-" evidence="7"/>
<dbReference type="InterPro" id="IPR002036">
    <property type="entry name" value="YbeY"/>
</dbReference>
<dbReference type="GO" id="GO:0008270">
    <property type="term" value="F:zinc ion binding"/>
    <property type="evidence" value="ECO:0007669"/>
    <property type="project" value="UniProtKB-UniRule"/>
</dbReference>
<keyword evidence="5 7" id="KW-0378">Hydrolase</keyword>
<keyword evidence="3 7" id="KW-0479">Metal-binding</keyword>
<evidence type="ECO:0000256" key="6">
    <source>
        <dbReference type="ARBA" id="ARBA00022833"/>
    </source>
</evidence>
<dbReference type="GO" id="GO:0004222">
    <property type="term" value="F:metalloendopeptidase activity"/>
    <property type="evidence" value="ECO:0007669"/>
    <property type="project" value="InterPro"/>
</dbReference>
<comment type="caution">
    <text evidence="8">The sequence shown here is derived from an EMBL/GenBank/DDBJ whole genome shotgun (WGS) entry which is preliminary data.</text>
</comment>
<protein>
    <recommendedName>
        <fullName evidence="7">Endoribonuclease YbeY</fullName>
        <ecNumber evidence="7">3.1.-.-</ecNumber>
    </recommendedName>
</protein>
<reference evidence="8 9" key="1">
    <citation type="journal article" date="2016" name="Nat. Commun.">
        <title>Thousands of microbial genomes shed light on interconnected biogeochemical processes in an aquifer system.</title>
        <authorList>
            <person name="Anantharaman K."/>
            <person name="Brown C.T."/>
            <person name="Hug L.A."/>
            <person name="Sharon I."/>
            <person name="Castelle C.J."/>
            <person name="Probst A.J."/>
            <person name="Thomas B.C."/>
            <person name="Singh A."/>
            <person name="Wilkins M.J."/>
            <person name="Karaoz U."/>
            <person name="Brodie E.L."/>
            <person name="Williams K.H."/>
            <person name="Hubbard S.S."/>
            <person name="Banfield J.F."/>
        </authorList>
    </citation>
    <scope>NUCLEOTIDE SEQUENCE [LARGE SCALE GENOMIC DNA]</scope>
</reference>
<accession>A0A1F8EAV2</accession>
<dbReference type="InterPro" id="IPR020549">
    <property type="entry name" value="YbeY_CS"/>
</dbReference>
<dbReference type="PANTHER" id="PTHR46986:SF1">
    <property type="entry name" value="ENDORIBONUCLEASE YBEY, CHLOROPLASTIC"/>
    <property type="match status" value="1"/>
</dbReference>
<evidence type="ECO:0000256" key="2">
    <source>
        <dbReference type="ARBA" id="ARBA00022722"/>
    </source>
</evidence>
<keyword evidence="4 7" id="KW-0255">Endonuclease</keyword>
<gene>
    <name evidence="7" type="primary">ybeY</name>
    <name evidence="8" type="ORF">A2735_02505</name>
</gene>
<dbReference type="STRING" id="1802660.A2735_02505"/>
<dbReference type="Gene3D" id="3.40.390.30">
    <property type="entry name" value="Metalloproteases ('zincins'), catalytic domain"/>
    <property type="match status" value="1"/>
</dbReference>
<keyword evidence="7" id="KW-0690">Ribosome biogenesis</keyword>
<keyword evidence="7" id="KW-0963">Cytoplasm</keyword>
<comment type="similarity">
    <text evidence="1 7">Belongs to the endoribonuclease YbeY family.</text>
</comment>
<dbReference type="Proteomes" id="UP000178520">
    <property type="component" value="Unassembled WGS sequence"/>
</dbReference>
<organism evidence="8 9">
    <name type="scientific">Candidatus Yanofskybacteria bacterium RIFCSPHIGHO2_01_FULL_41_21</name>
    <dbReference type="NCBI Taxonomy" id="1802660"/>
    <lineage>
        <taxon>Bacteria</taxon>
        <taxon>Candidatus Yanofskyibacteriota</taxon>
    </lineage>
</organism>
<feature type="binding site" evidence="7">
    <location>
        <position position="129"/>
    </location>
    <ligand>
        <name>Zn(2+)</name>
        <dbReference type="ChEBI" id="CHEBI:29105"/>
        <note>catalytic</note>
    </ligand>
</feature>